<accession>A0A072TR92</accession>
<dbReference type="HOGENOM" id="CLU_1761516_0_0_1"/>
<sequence length="148" mass="16408">MGDLPGSFPGQSTMLKVDWDVTNGIRADLSQYGVVRGRTKRKLVGICIFFSVAHFIRTPQLSVLNLEQFGMGDLPGNFPGQSTMLKVVWDVTNVPLARRGPLLAMASSGVIPKNPFLNYSRHSKTSKVQLKGQNYEIMMPLWSHSLSE</sequence>
<dbReference type="AlphaFoldDB" id="A0A072TR92"/>
<name>A0A072TR92_MEDTR</name>
<protein>
    <submittedName>
        <fullName evidence="1 2">Uncharacterized protein</fullName>
    </submittedName>
</protein>
<reference evidence="2" key="3">
    <citation type="submission" date="2015-06" db="UniProtKB">
        <authorList>
            <consortium name="EnsemblPlants"/>
        </authorList>
    </citation>
    <scope>IDENTIFICATION</scope>
    <source>
        <strain evidence="2">cv. Jemalong A17</strain>
    </source>
</reference>
<reference evidence="1 3" key="2">
    <citation type="journal article" date="2014" name="BMC Genomics">
        <title>An improved genome release (version Mt4.0) for the model legume Medicago truncatula.</title>
        <authorList>
            <person name="Tang H."/>
            <person name="Krishnakumar V."/>
            <person name="Bidwell S."/>
            <person name="Rosen B."/>
            <person name="Chan A."/>
            <person name="Zhou S."/>
            <person name="Gentzbittel L."/>
            <person name="Childs K.L."/>
            <person name="Yandell M."/>
            <person name="Gundlach H."/>
            <person name="Mayer K.F."/>
            <person name="Schwartz D.C."/>
            <person name="Town C.D."/>
        </authorList>
    </citation>
    <scope>GENOME REANNOTATION</scope>
    <source>
        <strain evidence="1">A17</strain>
        <strain evidence="2 3">cv. Jemalong A17</strain>
    </source>
</reference>
<gene>
    <name evidence="1" type="ORF">MTR_0333s0010</name>
</gene>
<dbReference type="EMBL" id="KL403058">
    <property type="protein sequence ID" value="KEH16095.1"/>
    <property type="molecule type" value="Genomic_DNA"/>
</dbReference>
<dbReference type="EnsemblPlants" id="KEH16095">
    <property type="protein sequence ID" value="KEH16095"/>
    <property type="gene ID" value="MTR_0333s0010"/>
</dbReference>
<evidence type="ECO:0000313" key="3">
    <source>
        <dbReference type="Proteomes" id="UP000002051"/>
    </source>
</evidence>
<proteinExistence type="predicted"/>
<keyword evidence="3" id="KW-1185">Reference proteome</keyword>
<evidence type="ECO:0000313" key="1">
    <source>
        <dbReference type="EMBL" id="KEH16095.1"/>
    </source>
</evidence>
<organism evidence="1 3">
    <name type="scientific">Medicago truncatula</name>
    <name type="common">Barrel medic</name>
    <name type="synonym">Medicago tribuloides</name>
    <dbReference type="NCBI Taxonomy" id="3880"/>
    <lineage>
        <taxon>Eukaryota</taxon>
        <taxon>Viridiplantae</taxon>
        <taxon>Streptophyta</taxon>
        <taxon>Embryophyta</taxon>
        <taxon>Tracheophyta</taxon>
        <taxon>Spermatophyta</taxon>
        <taxon>Magnoliopsida</taxon>
        <taxon>eudicotyledons</taxon>
        <taxon>Gunneridae</taxon>
        <taxon>Pentapetalae</taxon>
        <taxon>rosids</taxon>
        <taxon>fabids</taxon>
        <taxon>Fabales</taxon>
        <taxon>Fabaceae</taxon>
        <taxon>Papilionoideae</taxon>
        <taxon>50 kb inversion clade</taxon>
        <taxon>NPAAA clade</taxon>
        <taxon>Hologalegina</taxon>
        <taxon>IRL clade</taxon>
        <taxon>Trifolieae</taxon>
        <taxon>Medicago</taxon>
    </lineage>
</organism>
<dbReference type="Proteomes" id="UP000002051">
    <property type="component" value="Unassembled WGS sequence"/>
</dbReference>
<evidence type="ECO:0000313" key="2">
    <source>
        <dbReference type="EnsemblPlants" id="KEH16095"/>
    </source>
</evidence>
<reference evidence="1 3" key="1">
    <citation type="journal article" date="2011" name="Nature">
        <title>The Medicago genome provides insight into the evolution of rhizobial symbioses.</title>
        <authorList>
            <person name="Young N.D."/>
            <person name="Debelle F."/>
            <person name="Oldroyd G.E."/>
            <person name="Geurts R."/>
            <person name="Cannon S.B."/>
            <person name="Udvardi M.K."/>
            <person name="Benedito V.A."/>
            <person name="Mayer K.F."/>
            <person name="Gouzy J."/>
            <person name="Schoof H."/>
            <person name="Van de Peer Y."/>
            <person name="Proost S."/>
            <person name="Cook D.R."/>
            <person name="Meyers B.C."/>
            <person name="Spannagl M."/>
            <person name="Cheung F."/>
            <person name="De Mita S."/>
            <person name="Krishnakumar V."/>
            <person name="Gundlach H."/>
            <person name="Zhou S."/>
            <person name="Mudge J."/>
            <person name="Bharti A.K."/>
            <person name="Murray J.D."/>
            <person name="Naoumkina M.A."/>
            <person name="Rosen B."/>
            <person name="Silverstein K.A."/>
            <person name="Tang H."/>
            <person name="Rombauts S."/>
            <person name="Zhao P.X."/>
            <person name="Zhou P."/>
            <person name="Barbe V."/>
            <person name="Bardou P."/>
            <person name="Bechner M."/>
            <person name="Bellec A."/>
            <person name="Berger A."/>
            <person name="Berges H."/>
            <person name="Bidwell S."/>
            <person name="Bisseling T."/>
            <person name="Choisne N."/>
            <person name="Couloux A."/>
            <person name="Denny R."/>
            <person name="Deshpande S."/>
            <person name="Dai X."/>
            <person name="Doyle J.J."/>
            <person name="Dudez A.M."/>
            <person name="Farmer A.D."/>
            <person name="Fouteau S."/>
            <person name="Franken C."/>
            <person name="Gibelin C."/>
            <person name="Gish J."/>
            <person name="Goldstein S."/>
            <person name="Gonzalez A.J."/>
            <person name="Green P.J."/>
            <person name="Hallab A."/>
            <person name="Hartog M."/>
            <person name="Hua A."/>
            <person name="Humphray S.J."/>
            <person name="Jeong D.H."/>
            <person name="Jing Y."/>
            <person name="Jocker A."/>
            <person name="Kenton S.M."/>
            <person name="Kim D.J."/>
            <person name="Klee K."/>
            <person name="Lai H."/>
            <person name="Lang C."/>
            <person name="Lin S."/>
            <person name="Macmil S.L."/>
            <person name="Magdelenat G."/>
            <person name="Matthews L."/>
            <person name="McCorrison J."/>
            <person name="Monaghan E.L."/>
            <person name="Mun J.H."/>
            <person name="Najar F.Z."/>
            <person name="Nicholson C."/>
            <person name="Noirot C."/>
            <person name="O'Bleness M."/>
            <person name="Paule C.R."/>
            <person name="Poulain J."/>
            <person name="Prion F."/>
            <person name="Qin B."/>
            <person name="Qu C."/>
            <person name="Retzel E.F."/>
            <person name="Riddle C."/>
            <person name="Sallet E."/>
            <person name="Samain S."/>
            <person name="Samson N."/>
            <person name="Sanders I."/>
            <person name="Saurat O."/>
            <person name="Scarpelli C."/>
            <person name="Schiex T."/>
            <person name="Segurens B."/>
            <person name="Severin A.J."/>
            <person name="Sherrier D.J."/>
            <person name="Shi R."/>
            <person name="Sims S."/>
            <person name="Singer S.R."/>
            <person name="Sinharoy S."/>
            <person name="Sterck L."/>
            <person name="Viollet A."/>
            <person name="Wang B.B."/>
            <person name="Wang K."/>
            <person name="Wang M."/>
            <person name="Wang X."/>
            <person name="Warfsmann J."/>
            <person name="Weissenbach J."/>
            <person name="White D.D."/>
            <person name="White J.D."/>
            <person name="Wiley G.B."/>
            <person name="Wincker P."/>
            <person name="Xing Y."/>
            <person name="Yang L."/>
            <person name="Yao Z."/>
            <person name="Ying F."/>
            <person name="Zhai J."/>
            <person name="Zhou L."/>
            <person name="Zuber A."/>
            <person name="Denarie J."/>
            <person name="Dixon R.A."/>
            <person name="May G.D."/>
            <person name="Schwartz D.C."/>
            <person name="Rogers J."/>
            <person name="Quetier F."/>
            <person name="Town C.D."/>
            <person name="Roe B.A."/>
        </authorList>
    </citation>
    <scope>NUCLEOTIDE SEQUENCE [LARGE SCALE GENOMIC DNA]</scope>
    <source>
        <strain evidence="1">A17</strain>
        <strain evidence="2 3">cv. Jemalong A17</strain>
    </source>
</reference>